<dbReference type="PANTHER" id="PTHR13371">
    <property type="entry name" value="GLYCINE-, GLUTAMATE-, THIENYLCYCLOHEXYLPIPERIDINE-BINDING PROTEIN"/>
    <property type="match status" value="1"/>
</dbReference>
<dbReference type="PANTHER" id="PTHR13371:SF0">
    <property type="entry name" value="CENTROSOMAL PROTEIN OF 104 KDA"/>
    <property type="match status" value="1"/>
</dbReference>
<comment type="caution">
    <text evidence="2">The sequence shown here is derived from an EMBL/GenBank/DDBJ whole genome shotgun (WGS) entry which is preliminary data.</text>
</comment>
<evidence type="ECO:0000313" key="3">
    <source>
        <dbReference type="Proteomes" id="UP000285060"/>
    </source>
</evidence>
<name>A0A3R6Z380_9STRA</name>
<sequence length="676" mass="74723">MELPYDIVYASSTDHAPIYPCAVDLMLMQAAPGDVPLRWMSSKSCSYPQEIGLMLSTRSYVKSIRVVSHLLFAPSKGNLLERSTRRDARYSMSVVDVLAADDARVQRYIDQTSRRGGGPEVPMQVYCSTECHSLWCDGSSTRPSDIRLDLHEPLNVLKFVLHAPRVALFQIQVLGVPLPSSPQIYPLSIPPSRGDSPLPTTNDIHLALLDSGVPLDLVADVLTTADVDKYTAKAIHHALTVKASCIAQEDYDRAKQLTTRIAALTDVGKQFQALVALKMNAVAMEEYATAQEYHQVSVESCSCCTARLRCCLQRLETLAASREHLIAAAFAVCQASQTGMATANPAASKPVDATPPKPLYEPTIHDLAMRRWLRDERMNGSLLPLAKSSQKSNEFLVKMWGREFMACATSSAWNVRRACIEVAEQHVAILVHVFDVEMLLDMYMELIRVTFLADRTIPSLVAVLHLMRTIFENSGTAQTSSAGALDVLGFGSASLRRGVLRPAIQVAIDAIVLFAVQFNTLLREDCVRTVRYLAQQPHVADLAIECLWNHTKQIKERGFAFVLGLRFLQDQLQIVLGRAMDAPLATDPPSQAMAQLYNDLVTFMEATASDSSCDEPVRSAALDCLTLVRACRGEVHVPLFRAFPFSGAETERLVHEAEAQTKLDERKTWTQAHLNL</sequence>
<dbReference type="AlphaFoldDB" id="A0A3R6Z380"/>
<organism evidence="2 3">
    <name type="scientific">Aphanomyces invadans</name>
    <dbReference type="NCBI Taxonomy" id="157072"/>
    <lineage>
        <taxon>Eukaryota</taxon>
        <taxon>Sar</taxon>
        <taxon>Stramenopiles</taxon>
        <taxon>Oomycota</taxon>
        <taxon>Saprolegniomycetes</taxon>
        <taxon>Saprolegniales</taxon>
        <taxon>Verrucalvaceae</taxon>
        <taxon>Aphanomyces</taxon>
    </lineage>
</organism>
<dbReference type="InterPro" id="IPR016024">
    <property type="entry name" value="ARM-type_fold"/>
</dbReference>
<dbReference type="SUPFAM" id="SSF48371">
    <property type="entry name" value="ARM repeat"/>
    <property type="match status" value="1"/>
</dbReference>
<accession>A0A3R6Z380</accession>
<evidence type="ECO:0000313" key="2">
    <source>
        <dbReference type="EMBL" id="RHY33053.1"/>
    </source>
</evidence>
<protein>
    <recommendedName>
        <fullName evidence="1">Centrosomal protein CEP104 N-terminal domain-containing protein</fullName>
    </recommendedName>
</protein>
<proteinExistence type="predicted"/>
<keyword evidence="3" id="KW-1185">Reference proteome</keyword>
<dbReference type="GO" id="GO:0005929">
    <property type="term" value="C:cilium"/>
    <property type="evidence" value="ECO:0007669"/>
    <property type="project" value="TreeGrafter"/>
</dbReference>
<dbReference type="Pfam" id="PF21038">
    <property type="entry name" value="CEP104_N"/>
    <property type="match status" value="1"/>
</dbReference>
<gene>
    <name evidence="2" type="ORF">DYB32_001934</name>
</gene>
<dbReference type="InterPro" id="IPR048739">
    <property type="entry name" value="CEP104_N"/>
</dbReference>
<dbReference type="Proteomes" id="UP000285060">
    <property type="component" value="Unassembled WGS sequence"/>
</dbReference>
<evidence type="ECO:0000259" key="1">
    <source>
        <dbReference type="Pfam" id="PF21038"/>
    </source>
</evidence>
<dbReference type="VEuPathDB" id="FungiDB:H310_00804"/>
<feature type="domain" description="Centrosomal protein CEP104 N-terminal" evidence="1">
    <location>
        <begin position="39"/>
        <end position="83"/>
    </location>
</feature>
<dbReference type="InterPro" id="IPR052607">
    <property type="entry name" value="CEP104-like"/>
</dbReference>
<dbReference type="EMBL" id="QUSY01000097">
    <property type="protein sequence ID" value="RHY33053.1"/>
    <property type="molecule type" value="Genomic_DNA"/>
</dbReference>
<reference evidence="2 3" key="1">
    <citation type="submission" date="2018-08" db="EMBL/GenBank/DDBJ databases">
        <title>Aphanomyces genome sequencing and annotation.</title>
        <authorList>
            <person name="Minardi D."/>
            <person name="Oidtmann B."/>
            <person name="Van Der Giezen M."/>
            <person name="Studholme D.J."/>
        </authorList>
    </citation>
    <scope>NUCLEOTIDE SEQUENCE [LARGE SCALE GENOMIC DNA]</scope>
    <source>
        <strain evidence="2 3">NJM0002</strain>
    </source>
</reference>